<protein>
    <submittedName>
        <fullName evidence="1">Uncharacterized protein</fullName>
    </submittedName>
</protein>
<accession>A0ABN8RFP8</accession>
<keyword evidence="2" id="KW-1185">Reference proteome</keyword>
<sequence length="103" mass="11607">MSSFDIQYVCRGYSYLFPRVELSVGRNSSSLTTLPVIPVLCHFTILSDYQENGQILYCNDEQAQLYHQLVGTRSSSRQGSRQSTRCWRMALWSSLGGGVTTMA</sequence>
<reference evidence="1 2" key="1">
    <citation type="submission" date="2022-05" db="EMBL/GenBank/DDBJ databases">
        <authorList>
            <consortium name="Genoscope - CEA"/>
            <person name="William W."/>
        </authorList>
    </citation>
    <scope>NUCLEOTIDE SEQUENCE [LARGE SCALE GENOMIC DNA]</scope>
</reference>
<comment type="caution">
    <text evidence="1">The sequence shown here is derived from an EMBL/GenBank/DDBJ whole genome shotgun (WGS) entry which is preliminary data.</text>
</comment>
<evidence type="ECO:0000313" key="1">
    <source>
        <dbReference type="EMBL" id="CAH3178106.1"/>
    </source>
</evidence>
<dbReference type="Proteomes" id="UP001159405">
    <property type="component" value="Unassembled WGS sequence"/>
</dbReference>
<evidence type="ECO:0000313" key="2">
    <source>
        <dbReference type="Proteomes" id="UP001159405"/>
    </source>
</evidence>
<gene>
    <name evidence="1" type="ORF">PLOB_00020166</name>
</gene>
<organism evidence="1 2">
    <name type="scientific">Porites lobata</name>
    <dbReference type="NCBI Taxonomy" id="104759"/>
    <lineage>
        <taxon>Eukaryota</taxon>
        <taxon>Metazoa</taxon>
        <taxon>Cnidaria</taxon>
        <taxon>Anthozoa</taxon>
        <taxon>Hexacorallia</taxon>
        <taxon>Scleractinia</taxon>
        <taxon>Fungiina</taxon>
        <taxon>Poritidae</taxon>
        <taxon>Porites</taxon>
    </lineage>
</organism>
<proteinExistence type="predicted"/>
<name>A0ABN8RFP8_9CNID</name>
<dbReference type="EMBL" id="CALNXK010000235">
    <property type="protein sequence ID" value="CAH3178106.1"/>
    <property type="molecule type" value="Genomic_DNA"/>
</dbReference>